<dbReference type="SMART" id="SM00641">
    <property type="entry name" value="Glyco_25"/>
    <property type="match status" value="1"/>
</dbReference>
<evidence type="ECO:0000256" key="3">
    <source>
        <dbReference type="ARBA" id="ARBA00023295"/>
    </source>
</evidence>
<evidence type="ECO:0000256" key="1">
    <source>
        <dbReference type="ARBA" id="ARBA00010646"/>
    </source>
</evidence>
<comment type="caution">
    <text evidence="5">The sequence shown here is derived from an EMBL/GenBank/DDBJ whole genome shotgun (WGS) entry which is preliminary data.</text>
</comment>
<evidence type="ECO:0000256" key="4">
    <source>
        <dbReference type="SAM" id="SignalP"/>
    </source>
</evidence>
<keyword evidence="3" id="KW-0326">Glycosidase</keyword>
<reference evidence="5 6" key="1">
    <citation type="submission" date="2020-01" db="EMBL/GenBank/DDBJ databases">
        <title>Sulfitobacter sediminilitoris sp. nov., isolated from a tidal flat.</title>
        <authorList>
            <person name="Park S."/>
            <person name="Yoon J.-H."/>
        </authorList>
    </citation>
    <scope>NUCLEOTIDE SEQUENCE [LARGE SCALE GENOMIC DNA]</scope>
    <source>
        <strain evidence="5 6">JBTF-M27</strain>
    </source>
</reference>
<feature type="signal peptide" evidence="4">
    <location>
        <begin position="1"/>
        <end position="16"/>
    </location>
</feature>
<name>A0A6P0CCS5_9RHOB</name>
<comment type="similarity">
    <text evidence="1">Belongs to the glycosyl hydrolase 25 family.</text>
</comment>
<dbReference type="GO" id="GO:0009253">
    <property type="term" value="P:peptidoglycan catabolic process"/>
    <property type="evidence" value="ECO:0007669"/>
    <property type="project" value="InterPro"/>
</dbReference>
<evidence type="ECO:0000313" key="5">
    <source>
        <dbReference type="EMBL" id="NEK24041.1"/>
    </source>
</evidence>
<dbReference type="PANTHER" id="PTHR34135">
    <property type="entry name" value="LYSOZYME"/>
    <property type="match status" value="1"/>
</dbReference>
<dbReference type="InterPro" id="IPR002053">
    <property type="entry name" value="Glyco_hydro_25"/>
</dbReference>
<proteinExistence type="inferred from homology"/>
<dbReference type="CDD" id="cd06413">
    <property type="entry name" value="GH25_muramidase_1"/>
    <property type="match status" value="1"/>
</dbReference>
<keyword evidence="4" id="KW-0732">Signal</keyword>
<protein>
    <submittedName>
        <fullName evidence="5">Glycoside hydrolase</fullName>
    </submittedName>
</protein>
<dbReference type="GO" id="GO:0016052">
    <property type="term" value="P:carbohydrate catabolic process"/>
    <property type="evidence" value="ECO:0007669"/>
    <property type="project" value="TreeGrafter"/>
</dbReference>
<organism evidence="5 6">
    <name type="scientific">Sulfitobacter sediminilitoris</name>
    <dbReference type="NCBI Taxonomy" id="2698830"/>
    <lineage>
        <taxon>Bacteria</taxon>
        <taxon>Pseudomonadati</taxon>
        <taxon>Pseudomonadota</taxon>
        <taxon>Alphaproteobacteria</taxon>
        <taxon>Rhodobacterales</taxon>
        <taxon>Roseobacteraceae</taxon>
        <taxon>Sulfitobacter</taxon>
    </lineage>
</organism>
<keyword evidence="2 5" id="KW-0378">Hydrolase</keyword>
<dbReference type="InterPro" id="IPR018077">
    <property type="entry name" value="Glyco_hydro_fam25_subgr"/>
</dbReference>
<feature type="chain" id="PRO_5026977378" evidence="4">
    <location>
        <begin position="17"/>
        <end position="262"/>
    </location>
</feature>
<evidence type="ECO:0000256" key="2">
    <source>
        <dbReference type="ARBA" id="ARBA00022801"/>
    </source>
</evidence>
<dbReference type="Gene3D" id="3.20.20.80">
    <property type="entry name" value="Glycosidases"/>
    <property type="match status" value="1"/>
</dbReference>
<gene>
    <name evidence="5" type="ORF">GV827_16745</name>
</gene>
<dbReference type="PROSITE" id="PS51904">
    <property type="entry name" value="GLYCOSYL_HYDROL_F25_2"/>
    <property type="match status" value="1"/>
</dbReference>
<dbReference type="Pfam" id="PF01183">
    <property type="entry name" value="Glyco_hydro_25"/>
    <property type="match status" value="1"/>
</dbReference>
<keyword evidence="6" id="KW-1185">Reference proteome</keyword>
<dbReference type="GO" id="GO:0016998">
    <property type="term" value="P:cell wall macromolecule catabolic process"/>
    <property type="evidence" value="ECO:0007669"/>
    <property type="project" value="InterPro"/>
</dbReference>
<accession>A0A6P0CCS5</accession>
<dbReference type="SUPFAM" id="SSF51445">
    <property type="entry name" value="(Trans)glycosidases"/>
    <property type="match status" value="1"/>
</dbReference>
<evidence type="ECO:0000313" key="6">
    <source>
        <dbReference type="Proteomes" id="UP000468591"/>
    </source>
</evidence>
<dbReference type="EMBL" id="JAABNT010000011">
    <property type="protein sequence ID" value="NEK24041.1"/>
    <property type="molecule type" value="Genomic_DNA"/>
</dbReference>
<dbReference type="InterPro" id="IPR017853">
    <property type="entry name" value="GH"/>
</dbReference>
<dbReference type="Proteomes" id="UP000468591">
    <property type="component" value="Unassembled WGS sequence"/>
</dbReference>
<sequence length="262" mass="29744">MTLKRALIGLCLLALAACGGGGDRPPAEPGVLFAPNFRDADPVDFVNPKPTRFAVHGIDAARFQNTVNWNIARANGVNFAFIKATEGGDLLDPKFKDHWRGAGRAGVWRGAYHFYYFCTAADVQARWFIRNVPRVPGSLPPVLDMEWNPFSPTCATVRPPAAEVRRQMRVWLRLVEAHYGQRPIIYTTPKFYEDNGLHRFRGYEFWLRTTAKTPREAYPGQSWRFWQYSATGIIPGITGEVDLNAFNGSRADWNDWVIRRAR</sequence>
<dbReference type="PANTHER" id="PTHR34135:SF2">
    <property type="entry name" value="LYSOZYME"/>
    <property type="match status" value="1"/>
</dbReference>
<dbReference type="GO" id="GO:0003796">
    <property type="term" value="F:lysozyme activity"/>
    <property type="evidence" value="ECO:0007669"/>
    <property type="project" value="InterPro"/>
</dbReference>
<dbReference type="RefSeq" id="WP_204325938.1">
    <property type="nucleotide sequence ID" value="NZ_JAABNT010000011.1"/>
</dbReference>
<dbReference type="AlphaFoldDB" id="A0A6P0CCS5"/>
<dbReference type="PROSITE" id="PS51257">
    <property type="entry name" value="PROKAR_LIPOPROTEIN"/>
    <property type="match status" value="1"/>
</dbReference>